<keyword evidence="1" id="KW-0812">Transmembrane</keyword>
<evidence type="ECO:0000313" key="3">
    <source>
        <dbReference type="Proteomes" id="UP000316256"/>
    </source>
</evidence>
<comment type="caution">
    <text evidence="2">The sequence shown here is derived from an EMBL/GenBank/DDBJ whole genome shotgun (WGS) entry which is preliminary data.</text>
</comment>
<dbReference type="Proteomes" id="UP000316256">
    <property type="component" value="Unassembled WGS sequence"/>
</dbReference>
<organism evidence="2 3">
    <name type="scientific">Rhodococcus spelaei</name>
    <dbReference type="NCBI Taxonomy" id="2546320"/>
    <lineage>
        <taxon>Bacteria</taxon>
        <taxon>Bacillati</taxon>
        <taxon>Actinomycetota</taxon>
        <taxon>Actinomycetes</taxon>
        <taxon>Mycobacteriales</taxon>
        <taxon>Nocardiaceae</taxon>
        <taxon>Rhodococcus</taxon>
    </lineage>
</organism>
<sequence length="72" mass="7727">MVADNNDLGDKTSRRPSALLLLSGLTALLISAWAIIGPDRFSAFGGAEFRWIFVIVAVVVGVILVFAPGRRK</sequence>
<reference evidence="2 3" key="1">
    <citation type="submission" date="2019-06" db="EMBL/GenBank/DDBJ databases">
        <title>Rhodococcus spaelei sp. nov., isolated from a cave.</title>
        <authorList>
            <person name="Lee S.D."/>
        </authorList>
    </citation>
    <scope>NUCLEOTIDE SEQUENCE [LARGE SCALE GENOMIC DNA]</scope>
    <source>
        <strain evidence="2 3">C9-5</strain>
    </source>
</reference>
<name>A0A541B0U4_9NOCA</name>
<accession>A0A541B0U4</accession>
<keyword evidence="3" id="KW-1185">Reference proteome</keyword>
<proteinExistence type="predicted"/>
<keyword evidence="1" id="KW-0472">Membrane</keyword>
<evidence type="ECO:0000313" key="2">
    <source>
        <dbReference type="EMBL" id="TQF65932.1"/>
    </source>
</evidence>
<gene>
    <name evidence="2" type="ORF">FK531_18775</name>
</gene>
<dbReference type="EMBL" id="VIGH01000009">
    <property type="protein sequence ID" value="TQF65932.1"/>
    <property type="molecule type" value="Genomic_DNA"/>
</dbReference>
<dbReference type="AlphaFoldDB" id="A0A541B0U4"/>
<evidence type="ECO:0000256" key="1">
    <source>
        <dbReference type="SAM" id="Phobius"/>
    </source>
</evidence>
<protein>
    <submittedName>
        <fullName evidence="2">Uncharacterized protein</fullName>
    </submittedName>
</protein>
<keyword evidence="1" id="KW-1133">Transmembrane helix</keyword>
<feature type="transmembrane region" description="Helical" evidence="1">
    <location>
        <begin position="18"/>
        <end position="37"/>
    </location>
</feature>
<feature type="transmembrane region" description="Helical" evidence="1">
    <location>
        <begin position="49"/>
        <end position="67"/>
    </location>
</feature>